<dbReference type="EMBL" id="CAUH01011263">
    <property type="protein sequence ID" value="CCU83271.1"/>
    <property type="molecule type" value="Genomic_DNA"/>
</dbReference>
<protein>
    <submittedName>
        <fullName evidence="2">Putative candidate secreted effector protein</fullName>
    </submittedName>
</protein>
<dbReference type="InParanoid" id="N1JLT4"/>
<sequence>MRTATLLAFFGTWLGSLAGIVRFEPQYLCGNDVHIPVSHVNSSLDQAQEQAINCQQGFNIGSPGYLYDGKPKNRATGQLYWRPINVPEGFGFIDNHWYEYIIVYDIDFKLQKFEAVRLKGLKERKVFKCKYDLRYL</sequence>
<dbReference type="HOGENOM" id="CLU_1875088_0_0_1"/>
<feature type="chain" id="PRO_5004107319" evidence="1">
    <location>
        <begin position="19"/>
        <end position="136"/>
    </location>
</feature>
<evidence type="ECO:0000256" key="1">
    <source>
        <dbReference type="SAM" id="SignalP"/>
    </source>
</evidence>
<keyword evidence="1" id="KW-0732">Signal</keyword>
<evidence type="ECO:0000313" key="3">
    <source>
        <dbReference type="Proteomes" id="UP000015441"/>
    </source>
</evidence>
<accession>N1JLT4</accession>
<comment type="caution">
    <text evidence="2">The sequence shown here is derived from an EMBL/GenBank/DDBJ whole genome shotgun (WGS) entry which is preliminary data.</text>
</comment>
<gene>
    <name evidence="2" type="ORF">BGHDH14_bgh03376</name>
</gene>
<organism evidence="2 3">
    <name type="scientific">Blumeria graminis f. sp. hordei (strain DH14)</name>
    <name type="common">Barley powdery mildew</name>
    <name type="synonym">Oidium monilioides f. sp. hordei</name>
    <dbReference type="NCBI Taxonomy" id="546991"/>
    <lineage>
        <taxon>Eukaryota</taxon>
        <taxon>Fungi</taxon>
        <taxon>Dikarya</taxon>
        <taxon>Ascomycota</taxon>
        <taxon>Pezizomycotina</taxon>
        <taxon>Leotiomycetes</taxon>
        <taxon>Erysiphales</taxon>
        <taxon>Erysiphaceae</taxon>
        <taxon>Blumeria</taxon>
        <taxon>Blumeria hordei</taxon>
    </lineage>
</organism>
<keyword evidence="3" id="KW-1185">Reference proteome</keyword>
<name>N1JLT4_BLUG1</name>
<reference evidence="2 3" key="1">
    <citation type="journal article" date="2010" name="Science">
        <title>Genome expansion and gene loss in powdery mildew fungi reveal tradeoffs in extreme parasitism.</title>
        <authorList>
            <person name="Spanu P.D."/>
            <person name="Abbott J.C."/>
            <person name="Amselem J."/>
            <person name="Burgis T.A."/>
            <person name="Soanes D.M."/>
            <person name="Stueber K."/>
            <person name="Ver Loren van Themaat E."/>
            <person name="Brown J.K.M."/>
            <person name="Butcher S.A."/>
            <person name="Gurr S.J."/>
            <person name="Lebrun M.-H."/>
            <person name="Ridout C.J."/>
            <person name="Schulze-Lefert P."/>
            <person name="Talbot N.J."/>
            <person name="Ahmadinejad N."/>
            <person name="Ametz C."/>
            <person name="Barton G.R."/>
            <person name="Benjdia M."/>
            <person name="Bidzinski P."/>
            <person name="Bindschedler L.V."/>
            <person name="Both M."/>
            <person name="Brewer M.T."/>
            <person name="Cadle-Davidson L."/>
            <person name="Cadle-Davidson M.M."/>
            <person name="Collemare J."/>
            <person name="Cramer R."/>
            <person name="Frenkel O."/>
            <person name="Godfrey D."/>
            <person name="Harriman J."/>
            <person name="Hoede C."/>
            <person name="King B.C."/>
            <person name="Klages S."/>
            <person name="Kleemann J."/>
            <person name="Knoll D."/>
            <person name="Koti P.S."/>
            <person name="Kreplak J."/>
            <person name="Lopez-Ruiz F.J."/>
            <person name="Lu X."/>
            <person name="Maekawa T."/>
            <person name="Mahanil S."/>
            <person name="Micali C."/>
            <person name="Milgroom M.G."/>
            <person name="Montana G."/>
            <person name="Noir S."/>
            <person name="O'Connell R.J."/>
            <person name="Oberhaensli S."/>
            <person name="Parlange F."/>
            <person name="Pedersen C."/>
            <person name="Quesneville H."/>
            <person name="Reinhardt R."/>
            <person name="Rott M."/>
            <person name="Sacristan S."/>
            <person name="Schmidt S.M."/>
            <person name="Schoen M."/>
            <person name="Skamnioti P."/>
            <person name="Sommer H."/>
            <person name="Stephens A."/>
            <person name="Takahara H."/>
            <person name="Thordal-Christensen H."/>
            <person name="Vigouroux M."/>
            <person name="Wessling R."/>
            <person name="Wicker T."/>
            <person name="Panstruga R."/>
        </authorList>
    </citation>
    <scope>NUCLEOTIDE SEQUENCE [LARGE SCALE GENOMIC DNA]</scope>
    <source>
        <strain evidence="2">DH14</strain>
    </source>
</reference>
<dbReference type="Proteomes" id="UP000015441">
    <property type="component" value="Unassembled WGS sequence"/>
</dbReference>
<feature type="signal peptide" evidence="1">
    <location>
        <begin position="1"/>
        <end position="18"/>
    </location>
</feature>
<proteinExistence type="predicted"/>
<evidence type="ECO:0000313" key="2">
    <source>
        <dbReference type="EMBL" id="CCU83271.1"/>
    </source>
</evidence>
<dbReference type="AlphaFoldDB" id="N1JLT4"/>